<dbReference type="InterPro" id="IPR029063">
    <property type="entry name" value="SAM-dependent_MTases_sf"/>
</dbReference>
<dbReference type="AlphaFoldDB" id="Q217E0"/>
<dbReference type="STRING" id="316056.RPC_1939"/>
<dbReference type="CDD" id="cd02440">
    <property type="entry name" value="AdoMet_MTases"/>
    <property type="match status" value="1"/>
</dbReference>
<evidence type="ECO:0000313" key="2">
    <source>
        <dbReference type="EMBL" id="ABD87496.1"/>
    </source>
</evidence>
<sequence length="208" mass="22682">MRIVMTSDEFDRWETRFSNPDFVFGTAPNAFLASCRDILPAQGRALAIADGEGRNGVFLAQCGLSVLSVDFSPAAQRKAQSLAAANGVSIEVLTADILSWDWPSGFDVVAGIFFQFVDPEQRRLVFAKIRAALNPGGLLLLHGYRPKQLDYKTGGPSRAENLYTREILEQAFGDFDRLCISEHDSVINEGAGHHGLSALIDLIGRKPG</sequence>
<dbReference type="InterPro" id="IPR041698">
    <property type="entry name" value="Methyltransf_25"/>
</dbReference>
<protein>
    <recommendedName>
        <fullName evidence="1">Methyltransferase domain-containing protein</fullName>
    </recommendedName>
</protein>
<organism evidence="2">
    <name type="scientific">Rhodopseudomonas palustris (strain BisB18)</name>
    <dbReference type="NCBI Taxonomy" id="316056"/>
    <lineage>
        <taxon>Bacteria</taxon>
        <taxon>Pseudomonadati</taxon>
        <taxon>Pseudomonadota</taxon>
        <taxon>Alphaproteobacteria</taxon>
        <taxon>Hyphomicrobiales</taxon>
        <taxon>Nitrobacteraceae</taxon>
        <taxon>Rhodopseudomonas</taxon>
    </lineage>
</organism>
<gene>
    <name evidence="2" type="ordered locus">RPC_1939</name>
</gene>
<dbReference type="eggNOG" id="COG0500">
    <property type="taxonomic scope" value="Bacteria"/>
</dbReference>
<dbReference type="SUPFAM" id="SSF53335">
    <property type="entry name" value="S-adenosyl-L-methionine-dependent methyltransferases"/>
    <property type="match status" value="1"/>
</dbReference>
<evidence type="ECO:0000259" key="1">
    <source>
        <dbReference type="Pfam" id="PF13649"/>
    </source>
</evidence>
<dbReference type="PROSITE" id="PS51257">
    <property type="entry name" value="PROKAR_LIPOPROTEIN"/>
    <property type="match status" value="1"/>
</dbReference>
<name>Q217E0_RHOPB</name>
<dbReference type="Gene3D" id="3.40.50.150">
    <property type="entry name" value="Vaccinia Virus protein VP39"/>
    <property type="match status" value="1"/>
</dbReference>
<proteinExistence type="predicted"/>
<dbReference type="HOGENOM" id="CLU_056435_5_1_5"/>
<reference evidence="2" key="1">
    <citation type="submission" date="2006-03" db="EMBL/GenBank/DDBJ databases">
        <title>Complete sequence of Rhodopseudomonas palustris BisB18.</title>
        <authorList>
            <consortium name="US DOE Joint Genome Institute"/>
            <person name="Copeland A."/>
            <person name="Lucas S."/>
            <person name="Lapidus A."/>
            <person name="Barry K."/>
            <person name="Detter J.C."/>
            <person name="Glavina del Rio T."/>
            <person name="Hammon N."/>
            <person name="Israni S."/>
            <person name="Dalin E."/>
            <person name="Tice H."/>
            <person name="Pitluck S."/>
            <person name="Chain P."/>
            <person name="Malfatti S."/>
            <person name="Shin M."/>
            <person name="Vergez L."/>
            <person name="Schmutz J."/>
            <person name="Larimer F."/>
            <person name="Land M."/>
            <person name="Hauser L."/>
            <person name="Pelletier D.A."/>
            <person name="Kyrpides N."/>
            <person name="Anderson I."/>
            <person name="Oda Y."/>
            <person name="Harwood C.S."/>
            <person name="Richardson P."/>
        </authorList>
    </citation>
    <scope>NUCLEOTIDE SEQUENCE [LARGE SCALE GENOMIC DNA]</scope>
    <source>
        <strain evidence="2">BisB18</strain>
    </source>
</reference>
<accession>Q217E0</accession>
<dbReference type="EMBL" id="CP000301">
    <property type="protein sequence ID" value="ABD87496.1"/>
    <property type="molecule type" value="Genomic_DNA"/>
</dbReference>
<feature type="domain" description="Methyltransferase" evidence="1">
    <location>
        <begin position="46"/>
        <end position="137"/>
    </location>
</feature>
<dbReference type="KEGG" id="rpc:RPC_1939"/>
<dbReference type="Pfam" id="PF13649">
    <property type="entry name" value="Methyltransf_25"/>
    <property type="match status" value="1"/>
</dbReference>